<sequence>MAAEACVPDGEFKPLPPTGARTLDSRTAFYYGYTLDSPGMIMNIPGVGSQYLMAFLDAKGDVFDGAKTYKVTLPKDIPAKAFWSFTLYDNQTRSMLQTPQKYPRAGSQSYPSPAAEAAQDGATTVYFSPEQPDGVARGNWIQTDPQKGWFTILRLYSPLPSFFDKSWRPSEIELVQQ</sequence>
<name>H0HZE5_9HYPH</name>
<protein>
    <recommendedName>
        <fullName evidence="1">DUF1214 domain-containing protein</fullName>
    </recommendedName>
</protein>
<dbReference type="PANTHER" id="PTHR36509:SF3">
    <property type="entry name" value="SIGNAL PEPTIDE PROTEIN"/>
    <property type="match status" value="1"/>
</dbReference>
<dbReference type="PANTHER" id="PTHR36509">
    <property type="entry name" value="BLL3101 PROTEIN"/>
    <property type="match status" value="1"/>
</dbReference>
<dbReference type="InterPro" id="IPR037049">
    <property type="entry name" value="DUF1214_C_sf"/>
</dbReference>
<keyword evidence="3" id="KW-1185">Reference proteome</keyword>
<dbReference type="EMBL" id="AHAM01000250">
    <property type="protein sequence ID" value="EHK53897.1"/>
    <property type="molecule type" value="Genomic_DNA"/>
</dbReference>
<reference evidence="2 3" key="1">
    <citation type="journal article" date="2012" name="J. Bacteriol.">
        <title>Draft Genome Sequence of Mesorhizobium alhagi CCNWXJ12-2T, a Novel Salt-Resistant Species Isolated from the Desert of Northwestern China.</title>
        <authorList>
            <person name="Zhou M."/>
            <person name="Chen W."/>
            <person name="Chen H."/>
            <person name="Wei G."/>
        </authorList>
    </citation>
    <scope>NUCLEOTIDE SEQUENCE [LARGE SCALE GENOMIC DNA]</scope>
    <source>
        <strain evidence="2 3">CCNWXJ12-2</strain>
    </source>
</reference>
<dbReference type="Pfam" id="PF06742">
    <property type="entry name" value="DUF1214"/>
    <property type="match status" value="1"/>
</dbReference>
<evidence type="ECO:0000259" key="1">
    <source>
        <dbReference type="Pfam" id="PF06742"/>
    </source>
</evidence>
<organism evidence="2 3">
    <name type="scientific">Mesorhizobium alhagi CCNWXJ12-2</name>
    <dbReference type="NCBI Taxonomy" id="1107882"/>
    <lineage>
        <taxon>Bacteria</taxon>
        <taxon>Pseudomonadati</taxon>
        <taxon>Pseudomonadota</taxon>
        <taxon>Alphaproteobacteria</taxon>
        <taxon>Hyphomicrobiales</taxon>
        <taxon>Phyllobacteriaceae</taxon>
        <taxon>Allomesorhizobium</taxon>
    </lineage>
</organism>
<evidence type="ECO:0000313" key="2">
    <source>
        <dbReference type="EMBL" id="EHK53897.1"/>
    </source>
</evidence>
<feature type="domain" description="DUF1214" evidence="1">
    <location>
        <begin position="49"/>
        <end position="158"/>
    </location>
</feature>
<dbReference type="InterPro" id="IPR010621">
    <property type="entry name" value="DUF1214"/>
</dbReference>
<dbReference type="SUPFAM" id="SSF160935">
    <property type="entry name" value="VPA0735-like"/>
    <property type="match status" value="1"/>
</dbReference>
<proteinExistence type="predicted"/>
<gene>
    <name evidence="2" type="ORF">MAXJ12_28093</name>
</gene>
<evidence type="ECO:0000313" key="3">
    <source>
        <dbReference type="Proteomes" id="UP000003250"/>
    </source>
</evidence>
<dbReference type="PATRIC" id="fig|1107882.3.peg.5438"/>
<dbReference type="Gene3D" id="2.60.120.600">
    <property type="entry name" value="Domain of unknown function DUF1214, C-terminal domain"/>
    <property type="match status" value="1"/>
</dbReference>
<accession>H0HZE5</accession>
<dbReference type="AlphaFoldDB" id="H0HZE5"/>
<dbReference type="Proteomes" id="UP000003250">
    <property type="component" value="Unassembled WGS sequence"/>
</dbReference>